<reference evidence="1 2" key="1">
    <citation type="submission" date="2018-01" db="EMBL/GenBank/DDBJ databases">
        <title>The draft genome sequence of Cohaesibacter sp. H1304.</title>
        <authorList>
            <person name="Wang N.-N."/>
            <person name="Du Z.-J."/>
        </authorList>
    </citation>
    <scope>NUCLEOTIDE SEQUENCE [LARGE SCALE GENOMIC DNA]</scope>
    <source>
        <strain evidence="1 2">H1304</strain>
    </source>
</reference>
<name>A0A2N5XUK5_9HYPH</name>
<dbReference type="EMBL" id="PKUQ01000010">
    <property type="protein sequence ID" value="PLW78125.1"/>
    <property type="molecule type" value="Genomic_DNA"/>
</dbReference>
<dbReference type="OrthoDB" id="6140227at2"/>
<organism evidence="1 2">
    <name type="scientific">Cohaesibacter celericrescens</name>
    <dbReference type="NCBI Taxonomy" id="2067669"/>
    <lineage>
        <taxon>Bacteria</taxon>
        <taxon>Pseudomonadati</taxon>
        <taxon>Pseudomonadota</taxon>
        <taxon>Alphaproteobacteria</taxon>
        <taxon>Hyphomicrobiales</taxon>
        <taxon>Cohaesibacteraceae</taxon>
    </lineage>
</organism>
<gene>
    <name evidence="1" type="ORF">C0081_05610</name>
</gene>
<dbReference type="AlphaFoldDB" id="A0A2N5XUK5"/>
<evidence type="ECO:0000313" key="2">
    <source>
        <dbReference type="Proteomes" id="UP000234881"/>
    </source>
</evidence>
<dbReference type="Proteomes" id="UP000234881">
    <property type="component" value="Unassembled WGS sequence"/>
</dbReference>
<protein>
    <submittedName>
        <fullName evidence="1">Uncharacterized protein</fullName>
    </submittedName>
</protein>
<proteinExistence type="predicted"/>
<accession>A0A2N5XUK5</accession>
<dbReference type="RefSeq" id="WP_101532836.1">
    <property type="nucleotide sequence ID" value="NZ_JBFHIU010000008.1"/>
</dbReference>
<evidence type="ECO:0000313" key="1">
    <source>
        <dbReference type="EMBL" id="PLW78125.1"/>
    </source>
</evidence>
<sequence>MSERVDLTSDHRSLEDAHETRRYFDKFGRIITHLTQVAENATSNKIALDTELPTVKDYLTALSATFTALSYKYLLAGRVSNLLPSILNIDRQDSGFPIYQELLQMASDATQAERRLKSLPSMKQLKQDMVHHILTENTVPIEQQFAASQLHYYNLLRSDRIFWAHNDPRAVWQGDMSENRRSYHIHWAVYDSQQNIPVIYLLDVEDTGRHALLKDERRWPRVQAHLMAQSSASMKLVTIARGFDQDFDDLHPKRLRRIFVGPMYSHAFTEQSGPLRDVLAQSSTVPELDWALAWTAETLVASRSERQSAGFFSTVERQIYQLDPLGTLGGFETDGLTEQQRSLILPQRPYQILKERNPPGFDHIRKYVVSPSGRVLSYR</sequence>
<comment type="caution">
    <text evidence="1">The sequence shown here is derived from an EMBL/GenBank/DDBJ whole genome shotgun (WGS) entry which is preliminary data.</text>
</comment>
<keyword evidence="2" id="KW-1185">Reference proteome</keyword>